<comment type="caution">
    <text evidence="3">The sequence shown here is derived from an EMBL/GenBank/DDBJ whole genome shotgun (WGS) entry which is preliminary data.</text>
</comment>
<protein>
    <recommendedName>
        <fullName evidence="2">ORF 12 gene product N-terminal domain-containing protein</fullName>
    </recommendedName>
</protein>
<dbReference type="RefSeq" id="WP_343950166.1">
    <property type="nucleotide sequence ID" value="NZ_BAAAHQ010000011.1"/>
</dbReference>
<accession>A0ABN1PBT8</accession>
<gene>
    <name evidence="3" type="ORF">GCM10009560_27020</name>
</gene>
<proteinExistence type="predicted"/>
<reference evidence="3 4" key="1">
    <citation type="journal article" date="2019" name="Int. J. Syst. Evol. Microbiol.">
        <title>The Global Catalogue of Microorganisms (GCM) 10K type strain sequencing project: providing services to taxonomists for standard genome sequencing and annotation.</title>
        <authorList>
            <consortium name="The Broad Institute Genomics Platform"/>
            <consortium name="The Broad Institute Genome Sequencing Center for Infectious Disease"/>
            <person name="Wu L."/>
            <person name="Ma J."/>
        </authorList>
    </citation>
    <scope>NUCLEOTIDE SEQUENCE [LARGE SCALE GENOMIC DNA]</scope>
    <source>
        <strain evidence="3 4">JCM 11136</strain>
    </source>
</reference>
<keyword evidence="1" id="KW-0732">Signal</keyword>
<dbReference type="PROSITE" id="PS51257">
    <property type="entry name" value="PROKAR_LIPOPROTEIN"/>
    <property type="match status" value="1"/>
</dbReference>
<evidence type="ECO:0000313" key="3">
    <source>
        <dbReference type="EMBL" id="GAA0925509.1"/>
    </source>
</evidence>
<dbReference type="Gene3D" id="3.10.450.280">
    <property type="match status" value="1"/>
</dbReference>
<evidence type="ECO:0000259" key="2">
    <source>
        <dbReference type="Pfam" id="PF18042"/>
    </source>
</evidence>
<evidence type="ECO:0000313" key="4">
    <source>
        <dbReference type="Proteomes" id="UP001501578"/>
    </source>
</evidence>
<dbReference type="Pfam" id="PF18042">
    <property type="entry name" value="ORF_12_N"/>
    <property type="match status" value="1"/>
</dbReference>
<feature type="signal peptide" evidence="1">
    <location>
        <begin position="1"/>
        <end position="24"/>
    </location>
</feature>
<dbReference type="InterPro" id="IPR040846">
    <property type="entry name" value="ORF_12_N"/>
</dbReference>
<keyword evidence="4" id="KW-1185">Reference proteome</keyword>
<feature type="chain" id="PRO_5046966646" description="ORF 12 gene product N-terminal domain-containing protein" evidence="1">
    <location>
        <begin position="25"/>
        <end position="132"/>
    </location>
</feature>
<organism evidence="3 4">
    <name type="scientific">Nonomuraea longicatena</name>
    <dbReference type="NCBI Taxonomy" id="83682"/>
    <lineage>
        <taxon>Bacteria</taxon>
        <taxon>Bacillati</taxon>
        <taxon>Actinomycetota</taxon>
        <taxon>Actinomycetes</taxon>
        <taxon>Streptosporangiales</taxon>
        <taxon>Streptosporangiaceae</taxon>
        <taxon>Nonomuraea</taxon>
    </lineage>
</organism>
<dbReference type="Proteomes" id="UP001501578">
    <property type="component" value="Unassembled WGS sequence"/>
</dbReference>
<name>A0ABN1PBT8_9ACTN</name>
<sequence>MRPSRALAGLIALLAVLLAGCTSGDGSKGVAIPDSPVGKKLQWYLEAVNRTPIAESELKDHISQDFLKEVPPQKVNELAQSLAKLTVDKLSSTKPTELTGLTSIPSGQKYDTKISVGTDGKIDYLLFEPIPV</sequence>
<dbReference type="EMBL" id="BAAAHQ010000011">
    <property type="protein sequence ID" value="GAA0925509.1"/>
    <property type="molecule type" value="Genomic_DNA"/>
</dbReference>
<feature type="domain" description="ORF 12 gene product N-terminal" evidence="2">
    <location>
        <begin position="32"/>
        <end position="122"/>
    </location>
</feature>
<evidence type="ECO:0000256" key="1">
    <source>
        <dbReference type="SAM" id="SignalP"/>
    </source>
</evidence>